<sequence length="104" mass="11975">MMALNNTQLRYYDSNILRLPADKRKEYHAQVDRLIDELCKSVRNKTEIKITNIVKAAPFAKYTILRNTAFDPVEVEGVRYSSGRDAAKVTHFRLRGTSCGLLRE</sequence>
<evidence type="ECO:0000313" key="2">
    <source>
        <dbReference type="Proteomes" id="UP000033519"/>
    </source>
</evidence>
<keyword evidence="2" id="KW-1185">Reference proteome</keyword>
<name>A0ABR5E0I3_9HYPH</name>
<feature type="non-terminal residue" evidence="1">
    <location>
        <position position="104"/>
    </location>
</feature>
<accession>A0ABR5E0I3</accession>
<comment type="caution">
    <text evidence="1">The sequence shown here is derived from an EMBL/GenBank/DDBJ whole genome shotgun (WGS) entry which is preliminary data.</text>
</comment>
<organism evidence="1 2">
    <name type="scientific">Devosia psychrophila</name>
    <dbReference type="NCBI Taxonomy" id="728005"/>
    <lineage>
        <taxon>Bacteria</taxon>
        <taxon>Pseudomonadati</taxon>
        <taxon>Pseudomonadota</taxon>
        <taxon>Alphaproteobacteria</taxon>
        <taxon>Hyphomicrobiales</taxon>
        <taxon>Devosiaceae</taxon>
        <taxon>Devosia</taxon>
    </lineage>
</organism>
<dbReference type="EMBL" id="LAPV01000079">
    <property type="protein sequence ID" value="KKC33757.1"/>
    <property type="molecule type" value="Genomic_DNA"/>
</dbReference>
<protein>
    <submittedName>
        <fullName evidence="1">Nucleotidyltransferase</fullName>
    </submittedName>
</protein>
<reference evidence="1 2" key="1">
    <citation type="submission" date="2015-03" db="EMBL/GenBank/DDBJ databases">
        <authorList>
            <person name="Lepp D."/>
            <person name="Hassan Y.I."/>
            <person name="Li X.-Z."/>
            <person name="Zhou T."/>
        </authorList>
    </citation>
    <scope>NUCLEOTIDE SEQUENCE [LARGE SCALE GENOMIC DNA]</scope>
    <source>
        <strain evidence="1 2">Cr7-05</strain>
    </source>
</reference>
<gene>
    <name evidence="1" type="ORF">WH91_06780</name>
</gene>
<proteinExistence type="predicted"/>
<evidence type="ECO:0000313" key="1">
    <source>
        <dbReference type="EMBL" id="KKC33757.1"/>
    </source>
</evidence>
<dbReference type="Proteomes" id="UP000033519">
    <property type="component" value="Unassembled WGS sequence"/>
</dbReference>